<dbReference type="Pfam" id="PF03886">
    <property type="entry name" value="ABC_trans_aux"/>
    <property type="match status" value="1"/>
</dbReference>
<dbReference type="SUPFAM" id="SSF159594">
    <property type="entry name" value="XCC0632-like"/>
    <property type="match status" value="1"/>
</dbReference>
<feature type="signal peptide" evidence="1">
    <location>
        <begin position="1"/>
        <end position="22"/>
    </location>
</feature>
<dbReference type="RefSeq" id="WP_166948291.1">
    <property type="nucleotide sequence ID" value="NZ_JAASQI010000001.1"/>
</dbReference>
<name>A0ABX0UW78_9HYPH</name>
<proteinExistence type="predicted"/>
<comment type="caution">
    <text evidence="3">The sequence shown here is derived from an EMBL/GenBank/DDBJ whole genome shotgun (WGS) entry which is preliminary data.</text>
</comment>
<evidence type="ECO:0000313" key="3">
    <source>
        <dbReference type="EMBL" id="NIJ56653.1"/>
    </source>
</evidence>
<dbReference type="Proteomes" id="UP001429580">
    <property type="component" value="Unassembled WGS sequence"/>
</dbReference>
<gene>
    <name evidence="3" type="ORF">FHS82_000466</name>
</gene>
<organism evidence="3 4">
    <name type="scientific">Pseudochelatococcus lubricantis</name>
    <dbReference type="NCBI Taxonomy" id="1538102"/>
    <lineage>
        <taxon>Bacteria</taxon>
        <taxon>Pseudomonadati</taxon>
        <taxon>Pseudomonadota</taxon>
        <taxon>Alphaproteobacteria</taxon>
        <taxon>Hyphomicrobiales</taxon>
        <taxon>Chelatococcaceae</taxon>
        <taxon>Pseudochelatococcus</taxon>
    </lineage>
</organism>
<feature type="chain" id="PRO_5045381970" evidence="1">
    <location>
        <begin position="23"/>
        <end position="188"/>
    </location>
</feature>
<evidence type="ECO:0000313" key="4">
    <source>
        <dbReference type="Proteomes" id="UP001429580"/>
    </source>
</evidence>
<keyword evidence="1" id="KW-0732">Signal</keyword>
<evidence type="ECO:0000259" key="2">
    <source>
        <dbReference type="Pfam" id="PF03886"/>
    </source>
</evidence>
<keyword evidence="4" id="KW-1185">Reference proteome</keyword>
<dbReference type="InterPro" id="IPR005586">
    <property type="entry name" value="ABC_trans_aux"/>
</dbReference>
<accession>A0ABX0UW78</accession>
<dbReference type="PROSITE" id="PS51257">
    <property type="entry name" value="PROKAR_LIPOPROTEIN"/>
    <property type="match status" value="1"/>
</dbReference>
<protein>
    <submittedName>
        <fullName evidence="3">Cholesterol transport system auxiliary component</fullName>
    </submittedName>
</protein>
<reference evidence="3 4" key="1">
    <citation type="submission" date="2020-03" db="EMBL/GenBank/DDBJ databases">
        <title>Genomic Encyclopedia of Type Strains, Phase IV (KMG-IV): sequencing the most valuable type-strain genomes for metagenomic binning, comparative biology and taxonomic classification.</title>
        <authorList>
            <person name="Goeker M."/>
        </authorList>
    </citation>
    <scope>NUCLEOTIDE SEQUENCE [LARGE SCALE GENOMIC DNA]</scope>
    <source>
        <strain evidence="3 4">DSM 103870</strain>
    </source>
</reference>
<sequence length="188" mass="19369">MTKLAALSLGLAVAACASPPVATFDLAASSAARSRGSGARAGEALTVTEPVALQSLDGNTIVVRGRGGELTMLSDAQWADRLPRLVQAQLLRAFEDAGRLGRVTRPNDGVVTVRQLNTELRQFNIDSATGEAVVEISARVVDTLSGNVLRARVFTGRVPVPGTVNGPSAAATLDAALAKVLAEVVGWA</sequence>
<evidence type="ECO:0000256" key="1">
    <source>
        <dbReference type="SAM" id="SignalP"/>
    </source>
</evidence>
<dbReference type="EMBL" id="JAASQI010000001">
    <property type="protein sequence ID" value="NIJ56653.1"/>
    <property type="molecule type" value="Genomic_DNA"/>
</dbReference>
<feature type="domain" description="ABC-type transport auxiliary lipoprotein component" evidence="2">
    <location>
        <begin position="25"/>
        <end position="184"/>
    </location>
</feature>
<dbReference type="Gene3D" id="3.40.50.10610">
    <property type="entry name" value="ABC-type transport auxiliary lipoprotein component"/>
    <property type="match status" value="1"/>
</dbReference>